<proteinExistence type="predicted"/>
<dbReference type="AlphaFoldDB" id="A0A2I0X5T1"/>
<evidence type="ECO:0000313" key="2">
    <source>
        <dbReference type="Proteomes" id="UP000233837"/>
    </source>
</evidence>
<evidence type="ECO:0000313" key="1">
    <source>
        <dbReference type="EMBL" id="PKU83257.1"/>
    </source>
</evidence>
<dbReference type="Proteomes" id="UP000233837">
    <property type="component" value="Unassembled WGS sequence"/>
</dbReference>
<accession>A0A2I0X5T1</accession>
<protein>
    <submittedName>
        <fullName evidence="1">Uncharacterized protein</fullName>
    </submittedName>
</protein>
<gene>
    <name evidence="1" type="ORF">MA16_Dca006658</name>
</gene>
<dbReference type="PROSITE" id="PS51257">
    <property type="entry name" value="PROKAR_LIPOPROTEIN"/>
    <property type="match status" value="1"/>
</dbReference>
<reference evidence="1 2" key="1">
    <citation type="journal article" date="2016" name="Sci. Rep.">
        <title>The Dendrobium catenatum Lindl. genome sequence provides insights into polysaccharide synthase, floral development and adaptive evolution.</title>
        <authorList>
            <person name="Zhang G.Q."/>
            <person name="Xu Q."/>
            <person name="Bian C."/>
            <person name="Tsai W.C."/>
            <person name="Yeh C.M."/>
            <person name="Liu K.W."/>
            <person name="Yoshida K."/>
            <person name="Zhang L.S."/>
            <person name="Chang S.B."/>
            <person name="Chen F."/>
            <person name="Shi Y."/>
            <person name="Su Y.Y."/>
            <person name="Zhang Y.Q."/>
            <person name="Chen L.J."/>
            <person name="Yin Y."/>
            <person name="Lin M."/>
            <person name="Huang H."/>
            <person name="Deng H."/>
            <person name="Wang Z.W."/>
            <person name="Zhu S.L."/>
            <person name="Zhao X."/>
            <person name="Deng C."/>
            <person name="Niu S.C."/>
            <person name="Huang J."/>
            <person name="Wang M."/>
            <person name="Liu G.H."/>
            <person name="Yang H.J."/>
            <person name="Xiao X.J."/>
            <person name="Hsiao Y.Y."/>
            <person name="Wu W.L."/>
            <person name="Chen Y.Y."/>
            <person name="Mitsuda N."/>
            <person name="Ohme-Takagi M."/>
            <person name="Luo Y.B."/>
            <person name="Van de Peer Y."/>
            <person name="Liu Z.J."/>
        </authorList>
    </citation>
    <scope>NUCLEOTIDE SEQUENCE [LARGE SCALE GENOMIC DNA]</scope>
    <source>
        <tissue evidence="1">The whole plant</tissue>
    </source>
</reference>
<name>A0A2I0X5T1_9ASPA</name>
<sequence length="94" mass="10091">MQQGKWGFVGVSAEGLDEIGLGSCSVIACRLMATKGIKRMRQDRPLLSSSEGPDGIEPRFYMAGKSRKGGRVSRTSSGCGKEFLLDWTPAALPL</sequence>
<keyword evidence="2" id="KW-1185">Reference proteome</keyword>
<reference evidence="1 2" key="2">
    <citation type="journal article" date="2017" name="Nature">
        <title>The Apostasia genome and the evolution of orchids.</title>
        <authorList>
            <person name="Zhang G.Q."/>
            <person name="Liu K.W."/>
            <person name="Li Z."/>
            <person name="Lohaus R."/>
            <person name="Hsiao Y.Y."/>
            <person name="Niu S.C."/>
            <person name="Wang J.Y."/>
            <person name="Lin Y.C."/>
            <person name="Xu Q."/>
            <person name="Chen L.J."/>
            <person name="Yoshida K."/>
            <person name="Fujiwara S."/>
            <person name="Wang Z.W."/>
            <person name="Zhang Y.Q."/>
            <person name="Mitsuda N."/>
            <person name="Wang M."/>
            <person name="Liu G.H."/>
            <person name="Pecoraro L."/>
            <person name="Huang H.X."/>
            <person name="Xiao X.J."/>
            <person name="Lin M."/>
            <person name="Wu X.Y."/>
            <person name="Wu W.L."/>
            <person name="Chen Y.Y."/>
            <person name="Chang S.B."/>
            <person name="Sakamoto S."/>
            <person name="Ohme-Takagi M."/>
            <person name="Yagi M."/>
            <person name="Zeng S.J."/>
            <person name="Shen C.Y."/>
            <person name="Yeh C.M."/>
            <person name="Luo Y.B."/>
            <person name="Tsai W.C."/>
            <person name="Van de Peer Y."/>
            <person name="Liu Z.J."/>
        </authorList>
    </citation>
    <scope>NUCLEOTIDE SEQUENCE [LARGE SCALE GENOMIC DNA]</scope>
    <source>
        <tissue evidence="1">The whole plant</tissue>
    </source>
</reference>
<organism evidence="1 2">
    <name type="scientific">Dendrobium catenatum</name>
    <dbReference type="NCBI Taxonomy" id="906689"/>
    <lineage>
        <taxon>Eukaryota</taxon>
        <taxon>Viridiplantae</taxon>
        <taxon>Streptophyta</taxon>
        <taxon>Embryophyta</taxon>
        <taxon>Tracheophyta</taxon>
        <taxon>Spermatophyta</taxon>
        <taxon>Magnoliopsida</taxon>
        <taxon>Liliopsida</taxon>
        <taxon>Asparagales</taxon>
        <taxon>Orchidaceae</taxon>
        <taxon>Epidendroideae</taxon>
        <taxon>Malaxideae</taxon>
        <taxon>Dendrobiinae</taxon>
        <taxon>Dendrobium</taxon>
    </lineage>
</organism>
<dbReference type="EMBL" id="KZ502134">
    <property type="protein sequence ID" value="PKU83257.1"/>
    <property type="molecule type" value="Genomic_DNA"/>
</dbReference>